<protein>
    <recommendedName>
        <fullName evidence="2">Integrase catalytic domain-containing protein</fullName>
    </recommendedName>
</protein>
<gene>
    <name evidence="3" type="ORF">BM536_000085</name>
</gene>
<dbReference type="InterPro" id="IPR001584">
    <property type="entry name" value="Integrase_cat-core"/>
</dbReference>
<organism evidence="3 4">
    <name type="scientific">Streptomyces phaeoluteigriseus</name>
    <dbReference type="NCBI Taxonomy" id="114686"/>
    <lineage>
        <taxon>Bacteria</taxon>
        <taxon>Bacillati</taxon>
        <taxon>Actinomycetota</taxon>
        <taxon>Actinomycetes</taxon>
        <taxon>Kitasatosporales</taxon>
        <taxon>Streptomycetaceae</taxon>
        <taxon>Streptomyces</taxon>
        <taxon>Streptomyces aurantiacus group</taxon>
    </lineage>
</organism>
<dbReference type="SUPFAM" id="SSF53098">
    <property type="entry name" value="Ribonuclease H-like"/>
    <property type="match status" value="1"/>
</dbReference>
<dbReference type="GO" id="GO:0015074">
    <property type="term" value="P:DNA integration"/>
    <property type="evidence" value="ECO:0007669"/>
    <property type="project" value="InterPro"/>
</dbReference>
<evidence type="ECO:0000259" key="2">
    <source>
        <dbReference type="Pfam" id="PF00665"/>
    </source>
</evidence>
<name>A0A1V6MZP2_9ACTN</name>
<evidence type="ECO:0000256" key="1">
    <source>
        <dbReference type="SAM" id="MobiDB-lite"/>
    </source>
</evidence>
<dbReference type="AlphaFoldDB" id="A0A1V6MZP2"/>
<reference evidence="4" key="1">
    <citation type="submission" date="2016-11" db="EMBL/GenBank/DDBJ databases">
        <authorList>
            <person name="Schniete J.K."/>
            <person name="Salih T."/>
            <person name="Algora Gallardo L."/>
            <person name="Martinez Fernandez S."/>
            <person name="Herron P.R."/>
        </authorList>
    </citation>
    <scope>NUCLEOTIDE SEQUENCE [LARGE SCALE GENOMIC DNA]</scope>
    <source>
        <strain evidence="4">DSM 41896</strain>
    </source>
</reference>
<dbReference type="InterPro" id="IPR036397">
    <property type="entry name" value="RNaseH_sf"/>
</dbReference>
<dbReference type="GO" id="GO:0003676">
    <property type="term" value="F:nucleic acid binding"/>
    <property type="evidence" value="ECO:0007669"/>
    <property type="project" value="InterPro"/>
</dbReference>
<dbReference type="PANTHER" id="PTHR46889:SF5">
    <property type="entry name" value="INTEGRASE PROTEIN"/>
    <property type="match status" value="1"/>
</dbReference>
<dbReference type="InterPro" id="IPR050900">
    <property type="entry name" value="Transposase_IS3/IS150/IS904"/>
</dbReference>
<sequence length="137" mass="15330">MLYLANVIDIASRRVVGWATANHLRTELVTDALADDCRQRRPTRPMIFYSDRGCHISQQFAILAREYKVRRPHWPVLGLRIRPSAPSITRCPEPSPGPAGPLSAPPAGDQVVRAVDASTWHQDPCPLHIRLGRRHTG</sequence>
<evidence type="ECO:0000313" key="3">
    <source>
        <dbReference type="EMBL" id="OQD57854.1"/>
    </source>
</evidence>
<reference evidence="3 4" key="2">
    <citation type="submission" date="2017-02" db="EMBL/GenBank/DDBJ databases">
        <title>Draft genome sequence of Streptomyces phaeoluteigriseus type strain DSM41896.</title>
        <authorList>
            <person name="Salih T.S."/>
            <person name="Algora Gallardo L."/>
            <person name="Melo Santos T."/>
            <person name="Filgueira Martinez S."/>
            <person name="Herron P.R."/>
        </authorList>
    </citation>
    <scope>NUCLEOTIDE SEQUENCE [LARGE SCALE GENOMIC DNA]</scope>
    <source>
        <strain evidence="3 4">DSM 41896</strain>
    </source>
</reference>
<dbReference type="InterPro" id="IPR012337">
    <property type="entry name" value="RNaseH-like_sf"/>
</dbReference>
<feature type="region of interest" description="Disordered" evidence="1">
    <location>
        <begin position="85"/>
        <end position="107"/>
    </location>
</feature>
<dbReference type="OrthoDB" id="4330255at2"/>
<dbReference type="PANTHER" id="PTHR46889">
    <property type="entry name" value="TRANSPOSASE INSF FOR INSERTION SEQUENCE IS3B-RELATED"/>
    <property type="match status" value="1"/>
</dbReference>
<comment type="caution">
    <text evidence="3">The sequence shown here is derived from an EMBL/GenBank/DDBJ whole genome shotgun (WGS) entry which is preliminary data.</text>
</comment>
<dbReference type="EMBL" id="MPOH02000001">
    <property type="protein sequence ID" value="OQD57854.1"/>
    <property type="molecule type" value="Genomic_DNA"/>
</dbReference>
<accession>A0A1V6MZP2</accession>
<dbReference type="Proteomes" id="UP000184286">
    <property type="component" value="Unassembled WGS sequence"/>
</dbReference>
<dbReference type="Pfam" id="PF00665">
    <property type="entry name" value="rve"/>
    <property type="match status" value="1"/>
</dbReference>
<evidence type="ECO:0000313" key="4">
    <source>
        <dbReference type="Proteomes" id="UP000184286"/>
    </source>
</evidence>
<dbReference type="Gene3D" id="3.30.420.10">
    <property type="entry name" value="Ribonuclease H-like superfamily/Ribonuclease H"/>
    <property type="match status" value="1"/>
</dbReference>
<proteinExistence type="predicted"/>
<feature type="domain" description="Integrase catalytic" evidence="2">
    <location>
        <begin position="2"/>
        <end position="70"/>
    </location>
</feature>
<dbReference type="STRING" id="114686.BM536_000085"/>